<feature type="region of interest" description="Disordered" evidence="2">
    <location>
        <begin position="1"/>
        <end position="22"/>
    </location>
</feature>
<gene>
    <name evidence="4" type="ORF">FB555_001189</name>
</gene>
<sequence>MSDSAPEPAPEPAPERVEIPQPSFMLTLDSGESLEVSANGLVGRMPQPAAGERFAHLVIVTDPSRSVSKTHLEFGFDGEQLWVLDRNSGNGSIIRESGKIPRRADPGRKYIVPRGTRIDMGATHLLID</sequence>
<dbReference type="SUPFAM" id="SSF49879">
    <property type="entry name" value="SMAD/FHA domain"/>
    <property type="match status" value="1"/>
</dbReference>
<accession>A0A7W3JTP8</accession>
<dbReference type="InterPro" id="IPR000253">
    <property type="entry name" value="FHA_dom"/>
</dbReference>
<dbReference type="Proteomes" id="UP000524237">
    <property type="component" value="Unassembled WGS sequence"/>
</dbReference>
<evidence type="ECO:0000256" key="1">
    <source>
        <dbReference type="ARBA" id="ARBA00022553"/>
    </source>
</evidence>
<evidence type="ECO:0000259" key="3">
    <source>
        <dbReference type="Pfam" id="PF00498"/>
    </source>
</evidence>
<evidence type="ECO:0000256" key="2">
    <source>
        <dbReference type="SAM" id="MobiDB-lite"/>
    </source>
</evidence>
<dbReference type="AlphaFoldDB" id="A0A7W3JTP8"/>
<dbReference type="Pfam" id="PF00498">
    <property type="entry name" value="FHA"/>
    <property type="match status" value="1"/>
</dbReference>
<evidence type="ECO:0000313" key="5">
    <source>
        <dbReference type="Proteomes" id="UP000524237"/>
    </source>
</evidence>
<dbReference type="InterPro" id="IPR008984">
    <property type="entry name" value="SMAD_FHA_dom_sf"/>
</dbReference>
<evidence type="ECO:0000313" key="4">
    <source>
        <dbReference type="EMBL" id="MBA8829091.1"/>
    </source>
</evidence>
<proteinExistence type="predicted"/>
<reference evidence="4 5" key="1">
    <citation type="submission" date="2020-07" db="EMBL/GenBank/DDBJ databases">
        <title>Sequencing the genomes of 1000 actinobacteria strains.</title>
        <authorList>
            <person name="Klenk H.-P."/>
        </authorList>
    </citation>
    <scope>NUCLEOTIDE SEQUENCE [LARGE SCALE GENOMIC DNA]</scope>
    <source>
        <strain evidence="4 5">DSM 23737</strain>
    </source>
</reference>
<keyword evidence="5" id="KW-1185">Reference proteome</keyword>
<protein>
    <recommendedName>
        <fullName evidence="3">FHA domain-containing protein</fullName>
    </recommendedName>
</protein>
<dbReference type="RefSeq" id="WP_182484513.1">
    <property type="nucleotide sequence ID" value="NZ_JACGWU010000002.1"/>
</dbReference>
<organism evidence="4 5">
    <name type="scientific">Alpinimonas psychrophila</name>
    <dbReference type="NCBI Taxonomy" id="748908"/>
    <lineage>
        <taxon>Bacteria</taxon>
        <taxon>Bacillati</taxon>
        <taxon>Actinomycetota</taxon>
        <taxon>Actinomycetes</taxon>
        <taxon>Micrococcales</taxon>
        <taxon>Microbacteriaceae</taxon>
        <taxon>Alpinimonas</taxon>
    </lineage>
</organism>
<feature type="domain" description="FHA" evidence="3">
    <location>
        <begin position="59"/>
        <end position="121"/>
    </location>
</feature>
<name>A0A7W3JTP8_9MICO</name>
<comment type="caution">
    <text evidence="4">The sequence shown here is derived from an EMBL/GenBank/DDBJ whole genome shotgun (WGS) entry which is preliminary data.</text>
</comment>
<dbReference type="Gene3D" id="2.60.200.20">
    <property type="match status" value="1"/>
</dbReference>
<dbReference type="EMBL" id="JACGWU010000002">
    <property type="protein sequence ID" value="MBA8829091.1"/>
    <property type="molecule type" value="Genomic_DNA"/>
</dbReference>
<keyword evidence="1" id="KW-0597">Phosphoprotein</keyword>